<feature type="region of interest" description="Disordered" evidence="1">
    <location>
        <begin position="422"/>
        <end position="451"/>
    </location>
</feature>
<evidence type="ECO:0000313" key="3">
    <source>
        <dbReference type="Proteomes" id="UP000078348"/>
    </source>
</evidence>
<dbReference type="AlphaFoldDB" id="A0A196S4R3"/>
<dbReference type="InterPro" id="IPR004345">
    <property type="entry name" value="TB2_DP1_HVA22"/>
</dbReference>
<reference evidence="2 3" key="1">
    <citation type="submission" date="2016-05" db="EMBL/GenBank/DDBJ databases">
        <title>Nuclear genome of Blastocystis sp. subtype 1 NandII.</title>
        <authorList>
            <person name="Gentekaki E."/>
            <person name="Curtis B."/>
            <person name="Stairs C."/>
            <person name="Eme L."/>
            <person name="Herman E."/>
            <person name="Klimes V."/>
            <person name="Arias M.C."/>
            <person name="Elias M."/>
            <person name="Hilliou F."/>
            <person name="Klute M."/>
            <person name="Malik S.-B."/>
            <person name="Pightling A."/>
            <person name="Rachubinski R."/>
            <person name="Salas D."/>
            <person name="Schlacht A."/>
            <person name="Suga H."/>
            <person name="Archibald J."/>
            <person name="Ball S.G."/>
            <person name="Clark G."/>
            <person name="Dacks J."/>
            <person name="Van Der Giezen M."/>
            <person name="Tsaousis A."/>
            <person name="Roger A."/>
        </authorList>
    </citation>
    <scope>NUCLEOTIDE SEQUENCE [LARGE SCALE GENOMIC DNA]</scope>
    <source>
        <strain evidence="3">ATCC 50177 / NandII</strain>
    </source>
</reference>
<dbReference type="EMBL" id="LXWW01000563">
    <property type="protein sequence ID" value="OAO12095.1"/>
    <property type="molecule type" value="Genomic_DNA"/>
</dbReference>
<evidence type="ECO:0000313" key="2">
    <source>
        <dbReference type="EMBL" id="OAO12095.1"/>
    </source>
</evidence>
<comment type="caution">
    <text evidence="2">The sequence shown here is derived from an EMBL/GenBank/DDBJ whole genome shotgun (WGS) entry which is preliminary data.</text>
</comment>
<feature type="compositionally biased region" description="Basic and acidic residues" evidence="1">
    <location>
        <begin position="315"/>
        <end position="338"/>
    </location>
</feature>
<feature type="region of interest" description="Disordered" evidence="1">
    <location>
        <begin position="315"/>
        <end position="379"/>
    </location>
</feature>
<gene>
    <name evidence="2" type="ORF">AV274_6230</name>
</gene>
<accession>A0A196S4R3</accession>
<feature type="compositionally biased region" description="Polar residues" evidence="1">
    <location>
        <begin position="370"/>
        <end position="379"/>
    </location>
</feature>
<sequence length="609" mass="68637">MSTLLADVADAIQMNIHVNKKYFVFNGTQKYPPSMYSKTVAELGMHDQFILSLSFGFSVIVDESRRFFELTSCRDMNDFFFCIKSIIACPFTLRINGEPWLNLRSPGLPLSSVFCSPDVSISLSTGCAVVVHYRGAEYRCDPTRCADALVTKEKGVLVRLYDVVADALGSRWPLYLLHKGRVVKRNTLVALALLKKEGAVEAFDLYVRLPPSVAIAQHAVTRQRDYGEDDVLRLGLTWPANLSDRDMMALFPQFMKVEAETDPACSVEVHGEELALFVPQALLARWKKMRATKPISVRPASFVICHRKILEEKEGERREKKGEERRKAMDGERTKPKENVLATLHFPSLGSRKKTGTHSTEEKPMLVPNNGKQATPNSISWKTKMVQSDSNRMNIKMPGVNTEVKVDKNAAKKDTVVTSPNLTVKKPTAGKNEKGNTRLAEPNRAEKKGVASAFPPLPSVALKEERKKDDKRLTKNWSTIVVVNSDNSAGKQKPNLLCSIYPMFYTLSILRNHTEEEYMECVIYWILFGVLYIVDLAFPSISSYLPFFYPFKVSLLLASFSKDINLCQVVYESVFVKYLDYPASLESKRTIAVEKIKNADMNDPVVKKD</sequence>
<organism evidence="2 3">
    <name type="scientific">Blastocystis sp. subtype 1 (strain ATCC 50177 / NandII)</name>
    <dbReference type="NCBI Taxonomy" id="478820"/>
    <lineage>
        <taxon>Eukaryota</taxon>
        <taxon>Sar</taxon>
        <taxon>Stramenopiles</taxon>
        <taxon>Bigyra</taxon>
        <taxon>Opalozoa</taxon>
        <taxon>Opalinata</taxon>
        <taxon>Blastocystidae</taxon>
        <taxon>Blastocystis</taxon>
    </lineage>
</organism>
<dbReference type="OrthoDB" id="10009287at2759"/>
<dbReference type="Pfam" id="PF03134">
    <property type="entry name" value="TB2_DP1_HVA22"/>
    <property type="match status" value="1"/>
</dbReference>
<keyword evidence="3" id="KW-1185">Reference proteome</keyword>
<proteinExistence type="predicted"/>
<protein>
    <submittedName>
        <fullName evidence="2">Uncharacterized protein</fullName>
    </submittedName>
</protein>
<feature type="compositionally biased region" description="Basic and acidic residues" evidence="1">
    <location>
        <begin position="431"/>
        <end position="449"/>
    </location>
</feature>
<name>A0A196S4R3_BLAHN</name>
<evidence type="ECO:0000256" key="1">
    <source>
        <dbReference type="SAM" id="MobiDB-lite"/>
    </source>
</evidence>
<dbReference type="STRING" id="478820.A0A196S4R3"/>
<dbReference type="Proteomes" id="UP000078348">
    <property type="component" value="Unassembled WGS sequence"/>
</dbReference>